<feature type="transmembrane region" description="Helical" evidence="1">
    <location>
        <begin position="41"/>
        <end position="63"/>
    </location>
</feature>
<comment type="caution">
    <text evidence="2">The sequence shown here is derived from an EMBL/GenBank/DDBJ whole genome shotgun (WGS) entry which is preliminary data.</text>
</comment>
<keyword evidence="3" id="KW-1185">Reference proteome</keyword>
<evidence type="ECO:0000313" key="3">
    <source>
        <dbReference type="Proteomes" id="UP001597085"/>
    </source>
</evidence>
<accession>A0ABD6CK85</accession>
<keyword evidence="1" id="KW-1133">Transmembrane helix</keyword>
<reference evidence="2 3" key="1">
    <citation type="journal article" date="2019" name="Int. J. Syst. Evol. Microbiol.">
        <title>The Global Catalogue of Microorganisms (GCM) 10K type strain sequencing project: providing services to taxonomists for standard genome sequencing and annotation.</title>
        <authorList>
            <consortium name="The Broad Institute Genomics Platform"/>
            <consortium name="The Broad Institute Genome Sequencing Center for Infectious Disease"/>
            <person name="Wu L."/>
            <person name="Ma J."/>
        </authorList>
    </citation>
    <scope>NUCLEOTIDE SEQUENCE [LARGE SCALE GENOMIC DNA]</scope>
    <source>
        <strain evidence="2 3">CGMCC 1.12121</strain>
    </source>
</reference>
<keyword evidence="1" id="KW-0472">Membrane</keyword>
<gene>
    <name evidence="2" type="ORF">ACFSBX_05900</name>
</gene>
<protein>
    <submittedName>
        <fullName evidence="2">Uncharacterized protein</fullName>
    </submittedName>
</protein>
<evidence type="ECO:0000313" key="2">
    <source>
        <dbReference type="EMBL" id="MFD1598486.1"/>
    </source>
</evidence>
<dbReference type="Pfam" id="PF24431">
    <property type="entry name" value="DUF7554"/>
    <property type="match status" value="1"/>
</dbReference>
<dbReference type="InterPro" id="IPR055976">
    <property type="entry name" value="DUF7554"/>
</dbReference>
<dbReference type="Proteomes" id="UP001597085">
    <property type="component" value="Unassembled WGS sequence"/>
</dbReference>
<dbReference type="AlphaFoldDB" id="A0ABD6CK85"/>
<proteinExistence type="predicted"/>
<evidence type="ECO:0000256" key="1">
    <source>
        <dbReference type="SAM" id="Phobius"/>
    </source>
</evidence>
<keyword evidence="1" id="KW-0812">Transmembrane</keyword>
<dbReference type="RefSeq" id="WP_256419722.1">
    <property type="nucleotide sequence ID" value="NZ_JANHDI010000001.1"/>
</dbReference>
<dbReference type="EMBL" id="JBHUDK010000005">
    <property type="protein sequence ID" value="MFD1598486.1"/>
    <property type="molecule type" value="Genomic_DNA"/>
</dbReference>
<sequence>MRLPSPGTDRAALEVEDLLKIVLVLVVILLVLEILDAAFGFIFSFAGPLVGLVIIVLIVLWLLDRI</sequence>
<feature type="transmembrane region" description="Helical" evidence="1">
    <location>
        <begin position="18"/>
        <end position="35"/>
    </location>
</feature>
<name>A0ABD6CK85_9EURY</name>
<organism evidence="2 3">
    <name type="scientific">Halobellus rarus</name>
    <dbReference type="NCBI Taxonomy" id="1126237"/>
    <lineage>
        <taxon>Archaea</taxon>
        <taxon>Methanobacteriati</taxon>
        <taxon>Methanobacteriota</taxon>
        <taxon>Stenosarchaea group</taxon>
        <taxon>Halobacteria</taxon>
        <taxon>Halobacteriales</taxon>
        <taxon>Haloferacaceae</taxon>
        <taxon>Halobellus</taxon>
    </lineage>
</organism>